<dbReference type="InterPro" id="IPR003595">
    <property type="entry name" value="Tyr_Pase_cat"/>
</dbReference>
<organism evidence="10 11">
    <name type="scientific">Potamilus streckersoni</name>
    <dbReference type="NCBI Taxonomy" id="2493646"/>
    <lineage>
        <taxon>Eukaryota</taxon>
        <taxon>Metazoa</taxon>
        <taxon>Spiralia</taxon>
        <taxon>Lophotrochozoa</taxon>
        <taxon>Mollusca</taxon>
        <taxon>Bivalvia</taxon>
        <taxon>Autobranchia</taxon>
        <taxon>Heteroconchia</taxon>
        <taxon>Palaeoheterodonta</taxon>
        <taxon>Unionida</taxon>
        <taxon>Unionoidea</taxon>
        <taxon>Unionidae</taxon>
        <taxon>Ambleminae</taxon>
        <taxon>Lampsilini</taxon>
        <taxon>Potamilus</taxon>
    </lineage>
</organism>
<dbReference type="InterPro" id="IPR000387">
    <property type="entry name" value="Tyr_Pase_dom"/>
</dbReference>
<reference evidence="10" key="1">
    <citation type="journal article" date="2021" name="Genome Biol. Evol.">
        <title>A High-Quality Reference Genome for a Parasitic Bivalve with Doubly Uniparental Inheritance (Bivalvia: Unionida).</title>
        <authorList>
            <person name="Smith C.H."/>
        </authorList>
    </citation>
    <scope>NUCLEOTIDE SEQUENCE</scope>
    <source>
        <strain evidence="10">CHS0354</strain>
    </source>
</reference>
<feature type="domain" description="Tyrosine-protein phosphatase" evidence="8">
    <location>
        <begin position="717"/>
        <end position="972"/>
    </location>
</feature>
<dbReference type="PANTHER" id="PTHR19134:SF562">
    <property type="entry name" value="PROTEIN-TYROSINE-PHOSPHATASE"/>
    <property type="match status" value="1"/>
</dbReference>
<dbReference type="InterPro" id="IPR000742">
    <property type="entry name" value="EGF"/>
</dbReference>
<dbReference type="InterPro" id="IPR008979">
    <property type="entry name" value="Galactose-bd-like_sf"/>
</dbReference>
<dbReference type="Pfam" id="PF00102">
    <property type="entry name" value="Y_phosphatase"/>
    <property type="match status" value="2"/>
</dbReference>
<dbReference type="SMART" id="SM00404">
    <property type="entry name" value="PTPc_motif"/>
    <property type="match status" value="2"/>
</dbReference>
<comment type="caution">
    <text evidence="10">The sequence shown here is derived from an EMBL/GenBank/DDBJ whole genome shotgun (WGS) entry which is preliminary data.</text>
</comment>
<accession>A0AAE0TAJ9</accession>
<dbReference type="InterPro" id="IPR016130">
    <property type="entry name" value="Tyr_Pase_AS"/>
</dbReference>
<sequence length="1283" mass="143664">MNLLALTVFIYAVLVIITTGFECTWKKFINNQTSFGPECMYICHCMDDIQCDRETGECPNGCAAGWTGPLCQYGDVAYKKGVTQKTTRPVSNSGVKGSVDGDINTCSQTIWGNDQWWRADLGAIYSISGLIINSSEAYALKGFEVKIGNGSDFPGICFRHNDEDVIDTVTNVMCTSKQIGRHVMIWLPGKSSRITLCDVRAYSVCTTNEDYECTGLCGQCEEGSLCDATTRICLQGCQPSWWGLSCTYRCGYCKENTKCSRLEGYCFQCSTGKWGYFCNKTCTGCLTGTGCDIINGTCLKGCLPCCFGLNCDKTCRNCAGDASCDRITGTCLHGCLPGWTEVNKTCNTVCPAGTYGQNCSQDCGFCINDTACERIDGTCRMGCASGYTGDVCSTSCPSGRFGQNCSQVCGNCATDTTCHQTNGTCFNGCSAGYFGTQCITKCLDGAYGQNCSEKCGFCHNGTFCDHINGYCKGGCASGYTGDVCKTKCRHGLYGQNCSEKCGFCFNMTHCNYINGSCNNGCASGYTGDDCKTTAEEQRATEEEESVNIGAAVGGATGAIMLTLIAVIVIVICRQRRPLSKKLDGNSLPTKEAMTKHNGLNTYENISAFNRDKMNNVPELVSDLMCSSQTGECQIECTTATNENERELMLICIEEEGNLRASKEETQLENLDGDVSDKMSDWEFENDADCYYNLDTKRIIVDDLADYLVHGIYSSTAIELEYQALVSGPQSEMTIALKQNNRQKNRYKGIYAYDKTRVVLDPLPDEPDSDYINACFINGYKKDKKYIAAQGPTTTIVNDFWRMIWQYNIPKIVMVTGLYEHGKQKCYQYWPSKGSIKFGTIRVEIVDEDVCAEYTCRLLKFTQTASGEQKMVTQFHFTAWLDRDVPDSPASLLQFLHKVRHTGGHSESPTLVHCSAGIGRTGTYIAIDYLYEEGKAAGSIHVFDCINNLRRQRVGMVQNAEQYVYIHEVLAEAFVRSGKRVDVDDFPDYYQQLNETDQLKKQNKLRLEFDSVQNDRPTTHGKLLSKATKEDEYTCAKLQENIMKNRYHNILPSRRYRPFLSSYVEGRNDYINGVCLPTRKNKNGLLLTQTPLPATVVDFWRLIFEYEVETLVMFQDDNLTDEKIGNYWPTGDNTCLVDPFTVTTVSETRKSTYVERVLQASKQGEERSLKVKQFVCDLWKSQETTPESARLFLNFLEDVENWQRQSEHRPIIVHCLNGAERSGLFCVLWCVFERLKADREVAIRSVVRQMRVRRQQIIPNFAQYQFCHDVILEYLTNFVTYTNI</sequence>
<protein>
    <recommendedName>
        <fullName evidence="2">protein-tyrosine-phosphatase</fullName>
        <ecNumber evidence="2">3.1.3.48</ecNumber>
    </recommendedName>
</protein>
<feature type="signal peptide" evidence="7">
    <location>
        <begin position="1"/>
        <end position="20"/>
    </location>
</feature>
<name>A0AAE0TAJ9_9BIVA</name>
<dbReference type="FunFam" id="3.90.190.10:FF:000062">
    <property type="entry name" value="Receptor-type tyrosine-protein phosphatase kappa"/>
    <property type="match status" value="1"/>
</dbReference>
<dbReference type="Gene3D" id="2.60.120.260">
    <property type="entry name" value="Galactose-binding domain-like"/>
    <property type="match status" value="1"/>
</dbReference>
<evidence type="ECO:0000259" key="8">
    <source>
        <dbReference type="PROSITE" id="PS50055"/>
    </source>
</evidence>
<dbReference type="CDD" id="cd00047">
    <property type="entry name" value="PTPc"/>
    <property type="match status" value="2"/>
</dbReference>
<evidence type="ECO:0000256" key="4">
    <source>
        <dbReference type="ARBA" id="ARBA00022912"/>
    </source>
</evidence>
<reference evidence="10" key="3">
    <citation type="submission" date="2023-05" db="EMBL/GenBank/DDBJ databases">
        <authorList>
            <person name="Smith C.H."/>
        </authorList>
    </citation>
    <scope>NUCLEOTIDE SEQUENCE</scope>
    <source>
        <strain evidence="10">CHS0354</strain>
        <tissue evidence="10">Mantle</tissue>
    </source>
</reference>
<dbReference type="PROSITE" id="PS50056">
    <property type="entry name" value="TYR_PHOSPHATASE_2"/>
    <property type="match status" value="2"/>
</dbReference>
<evidence type="ECO:0000313" key="11">
    <source>
        <dbReference type="Proteomes" id="UP001195483"/>
    </source>
</evidence>
<dbReference type="PRINTS" id="PR00700">
    <property type="entry name" value="PRTYPHPHTASE"/>
</dbReference>
<evidence type="ECO:0000256" key="2">
    <source>
        <dbReference type="ARBA" id="ARBA00013064"/>
    </source>
</evidence>
<dbReference type="SMART" id="SM00181">
    <property type="entry name" value="EGF"/>
    <property type="match status" value="7"/>
</dbReference>
<keyword evidence="7" id="KW-0732">Signal</keyword>
<evidence type="ECO:0000256" key="1">
    <source>
        <dbReference type="ARBA" id="ARBA00009580"/>
    </source>
</evidence>
<evidence type="ECO:0000259" key="9">
    <source>
        <dbReference type="PROSITE" id="PS50056"/>
    </source>
</evidence>
<comment type="catalytic activity">
    <reaction evidence="5">
        <text>O-phospho-L-tyrosyl-[protein] + H2O = L-tyrosyl-[protein] + phosphate</text>
        <dbReference type="Rhea" id="RHEA:10684"/>
        <dbReference type="Rhea" id="RHEA-COMP:10136"/>
        <dbReference type="Rhea" id="RHEA-COMP:20101"/>
        <dbReference type="ChEBI" id="CHEBI:15377"/>
        <dbReference type="ChEBI" id="CHEBI:43474"/>
        <dbReference type="ChEBI" id="CHEBI:46858"/>
        <dbReference type="ChEBI" id="CHEBI:61978"/>
        <dbReference type="EC" id="3.1.3.48"/>
    </reaction>
</comment>
<feature type="domain" description="Tyrosine specific protein phosphatases" evidence="9">
    <location>
        <begin position="892"/>
        <end position="963"/>
    </location>
</feature>
<proteinExistence type="inferred from homology"/>
<dbReference type="InterPro" id="IPR029021">
    <property type="entry name" value="Prot-tyrosine_phosphatase-like"/>
</dbReference>
<keyword evidence="4" id="KW-0904">Protein phosphatase</keyword>
<dbReference type="EC" id="3.1.3.48" evidence="2"/>
<feature type="chain" id="PRO_5042209704" description="protein-tyrosine-phosphatase" evidence="7">
    <location>
        <begin position="21"/>
        <end position="1283"/>
    </location>
</feature>
<dbReference type="PROSITE" id="PS00383">
    <property type="entry name" value="TYR_PHOSPHATASE_1"/>
    <property type="match status" value="2"/>
</dbReference>
<reference evidence="10" key="2">
    <citation type="journal article" date="2021" name="Genome Biol. Evol.">
        <title>Developing a high-quality reference genome for a parasitic bivalve with doubly uniparental inheritance (Bivalvia: Unionida).</title>
        <authorList>
            <person name="Smith C.H."/>
        </authorList>
    </citation>
    <scope>NUCLEOTIDE SEQUENCE</scope>
    <source>
        <strain evidence="10">CHS0354</strain>
        <tissue evidence="10">Mantle</tissue>
    </source>
</reference>
<keyword evidence="3" id="KW-0378">Hydrolase</keyword>
<dbReference type="GO" id="GO:0004725">
    <property type="term" value="F:protein tyrosine phosphatase activity"/>
    <property type="evidence" value="ECO:0007669"/>
    <property type="project" value="UniProtKB-EC"/>
</dbReference>
<dbReference type="Gene3D" id="2.170.300.10">
    <property type="entry name" value="Tie2 ligand-binding domain superfamily"/>
    <property type="match status" value="2"/>
</dbReference>
<dbReference type="Gene3D" id="3.90.190.10">
    <property type="entry name" value="Protein tyrosine phosphatase superfamily"/>
    <property type="match status" value="2"/>
</dbReference>
<evidence type="ECO:0000256" key="7">
    <source>
        <dbReference type="SAM" id="SignalP"/>
    </source>
</evidence>
<keyword evidence="6" id="KW-0472">Membrane</keyword>
<dbReference type="SUPFAM" id="SSF52799">
    <property type="entry name" value="(Phosphotyrosine protein) phosphatases II"/>
    <property type="match status" value="2"/>
</dbReference>
<comment type="similarity">
    <text evidence="1">Belongs to the protein-tyrosine phosphatase family.</text>
</comment>
<feature type="domain" description="Tyrosine specific protein phosphatases" evidence="9">
    <location>
        <begin position="1192"/>
        <end position="1264"/>
    </location>
</feature>
<keyword evidence="6" id="KW-0812">Transmembrane</keyword>
<dbReference type="FunFam" id="3.90.190.10:FF:000102">
    <property type="entry name" value="Receptor-type tyrosine-protein phosphatase"/>
    <property type="match status" value="1"/>
</dbReference>
<dbReference type="InterPro" id="IPR000242">
    <property type="entry name" value="PTP_cat"/>
</dbReference>
<keyword evidence="11" id="KW-1185">Reference proteome</keyword>
<dbReference type="Proteomes" id="UP001195483">
    <property type="component" value="Unassembled WGS sequence"/>
</dbReference>
<dbReference type="SMART" id="SM00194">
    <property type="entry name" value="PTPc"/>
    <property type="match status" value="2"/>
</dbReference>
<gene>
    <name evidence="10" type="ORF">CHS0354_041959</name>
</gene>
<dbReference type="PANTHER" id="PTHR19134">
    <property type="entry name" value="RECEPTOR-TYPE TYROSINE-PROTEIN PHOSPHATASE"/>
    <property type="match status" value="1"/>
</dbReference>
<dbReference type="Pfam" id="PF22633">
    <property type="entry name" value="F5_F8_type_C_2"/>
    <property type="match status" value="1"/>
</dbReference>
<evidence type="ECO:0000256" key="6">
    <source>
        <dbReference type="SAM" id="Phobius"/>
    </source>
</evidence>
<feature type="domain" description="Tyrosine-protein phosphatase" evidence="8">
    <location>
        <begin position="1004"/>
        <end position="1273"/>
    </location>
</feature>
<evidence type="ECO:0000313" key="10">
    <source>
        <dbReference type="EMBL" id="KAK3606325.1"/>
    </source>
</evidence>
<keyword evidence="6" id="KW-1133">Transmembrane helix</keyword>
<evidence type="ECO:0000256" key="3">
    <source>
        <dbReference type="ARBA" id="ARBA00022801"/>
    </source>
</evidence>
<evidence type="ECO:0000256" key="5">
    <source>
        <dbReference type="ARBA" id="ARBA00051722"/>
    </source>
</evidence>
<dbReference type="InterPro" id="IPR050348">
    <property type="entry name" value="Protein-Tyr_Phosphatase"/>
</dbReference>
<dbReference type="EMBL" id="JAEAOA010002352">
    <property type="protein sequence ID" value="KAK3606325.1"/>
    <property type="molecule type" value="Genomic_DNA"/>
</dbReference>
<feature type="transmembrane region" description="Helical" evidence="6">
    <location>
        <begin position="548"/>
        <end position="572"/>
    </location>
</feature>
<dbReference type="PROSITE" id="PS50055">
    <property type="entry name" value="TYR_PHOSPHATASE_PTP"/>
    <property type="match status" value="2"/>
</dbReference>
<dbReference type="SUPFAM" id="SSF49785">
    <property type="entry name" value="Galactose-binding domain-like"/>
    <property type="match status" value="1"/>
</dbReference>